<dbReference type="Gene3D" id="3.90.79.10">
    <property type="entry name" value="Nucleoside Triphosphate Pyrophosphohydrolase"/>
    <property type="match status" value="1"/>
</dbReference>
<dbReference type="PROSITE" id="PS00893">
    <property type="entry name" value="NUDIX_BOX"/>
    <property type="match status" value="1"/>
</dbReference>
<comment type="cofactor">
    <cofactor evidence="1">
        <name>Mg(2+)</name>
        <dbReference type="ChEBI" id="CHEBI:18420"/>
    </cofactor>
</comment>
<dbReference type="GO" id="GO:0016818">
    <property type="term" value="F:hydrolase activity, acting on acid anhydrides, in phosphorus-containing anhydrides"/>
    <property type="evidence" value="ECO:0007669"/>
    <property type="project" value="TreeGrafter"/>
</dbReference>
<evidence type="ECO:0000256" key="1">
    <source>
        <dbReference type="ARBA" id="ARBA00001946"/>
    </source>
</evidence>
<dbReference type="SUPFAM" id="SSF55811">
    <property type="entry name" value="Nudix"/>
    <property type="match status" value="1"/>
</dbReference>
<evidence type="ECO:0000259" key="6">
    <source>
        <dbReference type="PROSITE" id="PS51462"/>
    </source>
</evidence>
<dbReference type="Pfam" id="PF00293">
    <property type="entry name" value="NUDIX"/>
    <property type="match status" value="1"/>
</dbReference>
<evidence type="ECO:0000313" key="8">
    <source>
        <dbReference type="Proteomes" id="UP000003094"/>
    </source>
</evidence>
<dbReference type="AlphaFoldDB" id="A0A2R9T2L4"/>
<dbReference type="Proteomes" id="UP000003094">
    <property type="component" value="Unassembled WGS sequence"/>
</dbReference>
<dbReference type="GO" id="GO:0005737">
    <property type="term" value="C:cytoplasm"/>
    <property type="evidence" value="ECO:0007669"/>
    <property type="project" value="TreeGrafter"/>
</dbReference>
<dbReference type="InterPro" id="IPR000086">
    <property type="entry name" value="NUDIX_hydrolase_dom"/>
</dbReference>
<evidence type="ECO:0000256" key="4">
    <source>
        <dbReference type="ARBA" id="ARBA00022801"/>
    </source>
</evidence>
<evidence type="ECO:0000256" key="5">
    <source>
        <dbReference type="ARBA" id="ARBA00022842"/>
    </source>
</evidence>
<dbReference type="PANTHER" id="PTHR43758:SF2">
    <property type="entry name" value="OXIDIZED PURINE NUCLEOSIDE TRIPHOSPHATE HYDROLASE"/>
    <property type="match status" value="1"/>
</dbReference>
<evidence type="ECO:0000256" key="2">
    <source>
        <dbReference type="ARBA" id="ARBA00005582"/>
    </source>
</evidence>
<dbReference type="EMBL" id="ADHJ01000001">
    <property type="protein sequence ID" value="EFU43862.1"/>
    <property type="molecule type" value="Genomic_DNA"/>
</dbReference>
<name>A0A2R9T2L4_9BACL</name>
<dbReference type="InterPro" id="IPR020084">
    <property type="entry name" value="NUDIX_hydrolase_CS"/>
</dbReference>
<dbReference type="RefSeq" id="WP_006207281.1">
    <property type="nucleotide sequence ID" value="NZ_ADHJ01000001.1"/>
</dbReference>
<comment type="caution">
    <text evidence="7">The sequence shown here is derived from an EMBL/GenBank/DDBJ whole genome shotgun (WGS) entry which is preliminary data.</text>
</comment>
<sequence length="164" mass="18957">MMLKYTIGFIKRGNEILMLNRNSSPDMGKWNGVGGKFEEGETPLECIIRETYEETGIRLKKEDVIYSGAVTWASENGRSGMYAFITEVPHDFEYTAPIEMVEGILCWKKIQWVCDEKNLGVVGHVPHFLPKMLSDEKQYEHRFFFSNGTVKKYEQIPLSDELTF</sequence>
<gene>
    <name evidence="7" type="ORF">PVOR_01585</name>
</gene>
<dbReference type="CDD" id="cd18886">
    <property type="entry name" value="NUDIX_MutT_Nudt1"/>
    <property type="match status" value="1"/>
</dbReference>
<evidence type="ECO:0000313" key="7">
    <source>
        <dbReference type="EMBL" id="EFU43862.1"/>
    </source>
</evidence>
<protein>
    <submittedName>
        <fullName evidence="7">MutT/nudix family protein</fullName>
    </submittedName>
</protein>
<keyword evidence="5" id="KW-0460">Magnesium</keyword>
<keyword evidence="3" id="KW-0479">Metal-binding</keyword>
<dbReference type="GO" id="GO:0046872">
    <property type="term" value="F:metal ion binding"/>
    <property type="evidence" value="ECO:0007669"/>
    <property type="project" value="UniProtKB-KW"/>
</dbReference>
<dbReference type="InterPro" id="IPR015797">
    <property type="entry name" value="NUDIX_hydrolase-like_dom_sf"/>
</dbReference>
<feature type="domain" description="Nudix hydrolase" evidence="6">
    <location>
        <begin position="1"/>
        <end position="138"/>
    </location>
</feature>
<reference evidence="7 8" key="1">
    <citation type="journal article" date="2010" name="BMC Genomics">
        <title>Genome sequence of the pattern forming Paenibacillus vortex bacterium reveals potential for thriving in complex environments.</title>
        <authorList>
            <person name="Sirota-Madi A."/>
            <person name="Olender T."/>
            <person name="Helman Y."/>
            <person name="Ingham C."/>
            <person name="Brainis I."/>
            <person name="Roth D."/>
            <person name="Hagi E."/>
            <person name="Brodsky L."/>
            <person name="Leshkowitz D."/>
            <person name="Galatenko V."/>
            <person name="Nikolaev V."/>
            <person name="Mugasimangalam R.C."/>
            <person name="Bransburg-Zabary S."/>
            <person name="Gutnick D.L."/>
            <person name="Lancet D."/>
            <person name="Ben-Jacob E."/>
        </authorList>
    </citation>
    <scope>NUCLEOTIDE SEQUENCE [LARGE SCALE GENOMIC DNA]</scope>
    <source>
        <strain evidence="7 8">V453</strain>
    </source>
</reference>
<organism evidence="7 8">
    <name type="scientific">Paenibacillus vortex V453</name>
    <dbReference type="NCBI Taxonomy" id="715225"/>
    <lineage>
        <taxon>Bacteria</taxon>
        <taxon>Bacillati</taxon>
        <taxon>Bacillota</taxon>
        <taxon>Bacilli</taxon>
        <taxon>Bacillales</taxon>
        <taxon>Paenibacillaceae</taxon>
        <taxon>Paenibacillus</taxon>
    </lineage>
</organism>
<dbReference type="PROSITE" id="PS51462">
    <property type="entry name" value="NUDIX"/>
    <property type="match status" value="1"/>
</dbReference>
<dbReference type="PANTHER" id="PTHR43758">
    <property type="entry name" value="7,8-DIHYDRO-8-OXOGUANINE TRIPHOSPHATASE"/>
    <property type="match status" value="1"/>
</dbReference>
<keyword evidence="4" id="KW-0378">Hydrolase</keyword>
<evidence type="ECO:0000256" key="3">
    <source>
        <dbReference type="ARBA" id="ARBA00022723"/>
    </source>
</evidence>
<accession>A0A2R9T2L4</accession>
<proteinExistence type="inferred from homology"/>
<dbReference type="KEGG" id="pvo:PVOR_01585"/>
<keyword evidence="8" id="KW-1185">Reference proteome</keyword>
<comment type="similarity">
    <text evidence="2">Belongs to the Nudix hydrolase family.</text>
</comment>